<evidence type="ECO:0000256" key="8">
    <source>
        <dbReference type="SAM" id="MobiDB-lite"/>
    </source>
</evidence>
<keyword evidence="6 7" id="KW-0472">Membrane</keyword>
<feature type="region of interest" description="Disordered" evidence="8">
    <location>
        <begin position="1"/>
        <end position="40"/>
    </location>
</feature>
<feature type="compositionally biased region" description="Gly residues" evidence="8">
    <location>
        <begin position="20"/>
        <end position="39"/>
    </location>
</feature>
<dbReference type="InterPro" id="IPR051393">
    <property type="entry name" value="ABC_transporter_permease"/>
</dbReference>
<evidence type="ECO:0000313" key="10">
    <source>
        <dbReference type="EMBL" id="MCH6161622.1"/>
    </source>
</evidence>
<feature type="transmembrane region" description="Helical" evidence="7">
    <location>
        <begin position="142"/>
        <end position="162"/>
    </location>
</feature>
<dbReference type="Pfam" id="PF00528">
    <property type="entry name" value="BPD_transp_1"/>
    <property type="match status" value="1"/>
</dbReference>
<evidence type="ECO:0000256" key="7">
    <source>
        <dbReference type="RuleBase" id="RU363032"/>
    </source>
</evidence>
<dbReference type="Proteomes" id="UP001166784">
    <property type="component" value="Unassembled WGS sequence"/>
</dbReference>
<evidence type="ECO:0000256" key="2">
    <source>
        <dbReference type="ARBA" id="ARBA00022448"/>
    </source>
</evidence>
<dbReference type="InterPro" id="IPR035906">
    <property type="entry name" value="MetI-like_sf"/>
</dbReference>
<evidence type="ECO:0000256" key="4">
    <source>
        <dbReference type="ARBA" id="ARBA00022692"/>
    </source>
</evidence>
<dbReference type="CDD" id="cd06261">
    <property type="entry name" value="TM_PBP2"/>
    <property type="match status" value="1"/>
</dbReference>
<evidence type="ECO:0000313" key="11">
    <source>
        <dbReference type="Proteomes" id="UP001166784"/>
    </source>
</evidence>
<evidence type="ECO:0000259" key="9">
    <source>
        <dbReference type="PROSITE" id="PS50928"/>
    </source>
</evidence>
<dbReference type="PANTHER" id="PTHR30193">
    <property type="entry name" value="ABC TRANSPORTER PERMEASE PROTEIN"/>
    <property type="match status" value="1"/>
</dbReference>
<dbReference type="PROSITE" id="PS50928">
    <property type="entry name" value="ABC_TM1"/>
    <property type="match status" value="1"/>
</dbReference>
<feature type="transmembrane region" description="Helical" evidence="7">
    <location>
        <begin position="191"/>
        <end position="215"/>
    </location>
</feature>
<feature type="transmembrane region" description="Helical" evidence="7">
    <location>
        <begin position="236"/>
        <end position="261"/>
    </location>
</feature>
<dbReference type="InterPro" id="IPR000515">
    <property type="entry name" value="MetI-like"/>
</dbReference>
<organism evidence="10 11">
    <name type="scientific">Streptomyces marispadix</name>
    <dbReference type="NCBI Taxonomy" id="2922868"/>
    <lineage>
        <taxon>Bacteria</taxon>
        <taxon>Bacillati</taxon>
        <taxon>Actinomycetota</taxon>
        <taxon>Actinomycetes</taxon>
        <taxon>Kitasatosporales</taxon>
        <taxon>Streptomycetaceae</taxon>
        <taxon>Streptomyces</taxon>
    </lineage>
</organism>
<protein>
    <submittedName>
        <fullName evidence="10">Sugar ABC transporter permease</fullName>
    </submittedName>
</protein>
<name>A0ABS9SZD5_9ACTN</name>
<dbReference type="SUPFAM" id="SSF160964">
    <property type="entry name" value="MalF N-terminal region-like"/>
    <property type="match status" value="1"/>
</dbReference>
<keyword evidence="3" id="KW-1003">Cell membrane</keyword>
<dbReference type="PANTHER" id="PTHR30193:SF37">
    <property type="entry name" value="INNER MEMBRANE ABC TRANSPORTER PERMEASE PROTEIN YCJO"/>
    <property type="match status" value="1"/>
</dbReference>
<keyword evidence="5 7" id="KW-1133">Transmembrane helix</keyword>
<reference evidence="10" key="2">
    <citation type="journal article" date="2023" name="Int. J. Syst. Evol. Microbiol.">
        <title>Streptomyces marispadix sp. nov., isolated from marine beach sediment of the Northern Coast of Portugal.</title>
        <authorList>
            <person name="dos Santos J.D.N."/>
            <person name="Vitorino I.R."/>
            <person name="Kallscheuer N."/>
            <person name="Srivastava A."/>
            <person name="Krautwurst S."/>
            <person name="Marz M."/>
            <person name="Jogler C."/>
            <person name="Lobo Da Cunha A."/>
            <person name="Catita J."/>
            <person name="Goncalves H."/>
            <person name="Gonzalez I."/>
            <person name="Reyes F."/>
            <person name="Lage O.M."/>
        </authorList>
    </citation>
    <scope>NUCLEOTIDE SEQUENCE</scope>
    <source>
        <strain evidence="10">M600PL45_2</strain>
    </source>
</reference>
<feature type="transmembrane region" description="Helical" evidence="7">
    <location>
        <begin position="47"/>
        <end position="65"/>
    </location>
</feature>
<sequence length="330" mass="36406">MAVFPSTAAAGQAERRSHGTGAGTGTGTRRGAGANGGRGGRPRSQRAAYLFIAPIALGFLVFYIWPLLETFWFSFTTFGAFGGNSWVGGENYERVVRDVTVGKALGNTLLYMVMGLMTLPVAIVLADLMNRRGLRGVPVYRTLYFMPFVTMPAAVGLVWNWLYNGDFGMVNEALSWIGVDGRYWISDPSTAVYAIGVVMIWSHVGYYLIIFTAGIKAIPRDYYEAAEIDGAGPVRRFFRITLPLLSPSIFFASVICVINSLQQFDLIFVMMSPENPALGETQSIVTLFFKWAFDENSQGAAAALAFLLMLLIAALTYVQFRLQKRWVHYA</sequence>
<dbReference type="SUPFAM" id="SSF161098">
    <property type="entry name" value="MetI-like"/>
    <property type="match status" value="1"/>
</dbReference>
<feature type="domain" description="ABC transmembrane type-1" evidence="9">
    <location>
        <begin position="104"/>
        <end position="319"/>
    </location>
</feature>
<evidence type="ECO:0000256" key="6">
    <source>
        <dbReference type="ARBA" id="ARBA00023136"/>
    </source>
</evidence>
<feature type="transmembrane region" description="Helical" evidence="7">
    <location>
        <begin position="299"/>
        <end position="318"/>
    </location>
</feature>
<feature type="transmembrane region" description="Helical" evidence="7">
    <location>
        <begin position="109"/>
        <end position="130"/>
    </location>
</feature>
<accession>A0ABS9SZD5</accession>
<evidence type="ECO:0000256" key="5">
    <source>
        <dbReference type="ARBA" id="ARBA00022989"/>
    </source>
</evidence>
<gene>
    <name evidence="10" type="ORF">MMA15_14830</name>
</gene>
<comment type="caution">
    <text evidence="10">The sequence shown here is derived from an EMBL/GenBank/DDBJ whole genome shotgun (WGS) entry which is preliminary data.</text>
</comment>
<keyword evidence="4 7" id="KW-0812">Transmembrane</keyword>
<evidence type="ECO:0000256" key="3">
    <source>
        <dbReference type="ARBA" id="ARBA00022475"/>
    </source>
</evidence>
<proteinExistence type="inferred from homology"/>
<reference evidence="10" key="1">
    <citation type="submission" date="2022-03" db="EMBL/GenBank/DDBJ databases">
        <authorList>
            <person name="Santos J.D.N."/>
            <person name="Kallscheuer N."/>
            <person name="Jogler C."/>
            <person name="Lage O.M."/>
        </authorList>
    </citation>
    <scope>NUCLEOTIDE SEQUENCE</scope>
    <source>
        <strain evidence="10">M600PL45_2</strain>
    </source>
</reference>
<evidence type="ECO:0000256" key="1">
    <source>
        <dbReference type="ARBA" id="ARBA00004651"/>
    </source>
</evidence>
<keyword evidence="2 7" id="KW-0813">Transport</keyword>
<dbReference type="Gene3D" id="1.10.3720.10">
    <property type="entry name" value="MetI-like"/>
    <property type="match status" value="1"/>
</dbReference>
<dbReference type="RefSeq" id="WP_241060180.1">
    <property type="nucleotide sequence ID" value="NZ_JAKWJU010000002.1"/>
</dbReference>
<dbReference type="EMBL" id="JAKWJU010000002">
    <property type="protein sequence ID" value="MCH6161622.1"/>
    <property type="molecule type" value="Genomic_DNA"/>
</dbReference>
<comment type="subcellular location">
    <subcellularLocation>
        <location evidence="1 7">Cell membrane</location>
        <topology evidence="1 7">Multi-pass membrane protein</topology>
    </subcellularLocation>
</comment>
<keyword evidence="11" id="KW-1185">Reference proteome</keyword>
<comment type="similarity">
    <text evidence="7">Belongs to the binding-protein-dependent transport system permease family.</text>
</comment>